<dbReference type="Proteomes" id="UP001310890">
    <property type="component" value="Unassembled WGS sequence"/>
</dbReference>
<organism evidence="7 8">
    <name type="scientific">Meristemomyces frigidus</name>
    <dbReference type="NCBI Taxonomy" id="1508187"/>
    <lineage>
        <taxon>Eukaryota</taxon>
        <taxon>Fungi</taxon>
        <taxon>Dikarya</taxon>
        <taxon>Ascomycota</taxon>
        <taxon>Pezizomycotina</taxon>
        <taxon>Dothideomycetes</taxon>
        <taxon>Dothideomycetidae</taxon>
        <taxon>Mycosphaerellales</taxon>
        <taxon>Teratosphaeriaceae</taxon>
        <taxon>Meristemomyces</taxon>
    </lineage>
</organism>
<evidence type="ECO:0000313" key="8">
    <source>
        <dbReference type="Proteomes" id="UP001310890"/>
    </source>
</evidence>
<dbReference type="GO" id="GO:0006508">
    <property type="term" value="P:proteolysis"/>
    <property type="evidence" value="ECO:0007669"/>
    <property type="project" value="UniProtKB-KW"/>
</dbReference>
<evidence type="ECO:0000256" key="2">
    <source>
        <dbReference type="ARBA" id="ARBA00022645"/>
    </source>
</evidence>
<reference evidence="7" key="1">
    <citation type="submission" date="2023-08" db="EMBL/GenBank/DDBJ databases">
        <title>Black Yeasts Isolated from many extreme environments.</title>
        <authorList>
            <person name="Coleine C."/>
            <person name="Stajich J.E."/>
            <person name="Selbmann L."/>
        </authorList>
    </citation>
    <scope>NUCLEOTIDE SEQUENCE</scope>
    <source>
        <strain evidence="7">CCFEE 5401</strain>
    </source>
</reference>
<evidence type="ECO:0000313" key="7">
    <source>
        <dbReference type="EMBL" id="KAK5109169.1"/>
    </source>
</evidence>
<evidence type="ECO:0000256" key="1">
    <source>
        <dbReference type="ARBA" id="ARBA00009431"/>
    </source>
</evidence>
<dbReference type="EMBL" id="JAVRRL010000069">
    <property type="protein sequence ID" value="KAK5109169.1"/>
    <property type="molecule type" value="Genomic_DNA"/>
</dbReference>
<dbReference type="AlphaFoldDB" id="A0AAN7TBY1"/>
<dbReference type="InterPro" id="IPR001563">
    <property type="entry name" value="Peptidase_S10"/>
</dbReference>
<evidence type="ECO:0000256" key="6">
    <source>
        <dbReference type="RuleBase" id="RU361156"/>
    </source>
</evidence>
<sequence>MVDLLCDDGPCSIDDNQNVQYNRFSWNNVRDMIYIDQPTLVGFSYTILVDSYVDPNSSETITVPGGSCTTNAATNVWKALQGLMGGFPQYARSAVHLATESYGGHYGPIFAEYFEQQNAAGHGQRINLQSLSVGNGWYDLRIQYPAYYNYTVAPGNTYDYSSYNSTMAAEVYNAFYGSANCLDQLSDCNTHDTDSICSAADNFCYDIEAIVDSITGRREYDIRELSPIPFPPLQRAIGAFTNFTYAVTNFGAGTVATAFGTTRDDARELEIIAANQNLLKKGVSILQYVCGAGYNCNWLGGEAVAAEINAAGWEGAGYQNFTTTTDGKVHGVVKQAGNFTFVRVYDAGHSVPFYQPLVALEMFERLLSGTDIATGLTKVSPSYLSKGPAKTYRNGSSTIQQDVVDPSCNHDSATNLPVCAGNGTKARRRRV</sequence>
<name>A0AAN7TBY1_9PEZI</name>
<comment type="caution">
    <text evidence="7">The sequence shown here is derived from an EMBL/GenBank/DDBJ whole genome shotgun (WGS) entry which is preliminary data.</text>
</comment>
<dbReference type="GO" id="GO:0004185">
    <property type="term" value="F:serine-type carboxypeptidase activity"/>
    <property type="evidence" value="ECO:0007669"/>
    <property type="project" value="UniProtKB-UniRule"/>
</dbReference>
<accession>A0AAN7TBY1</accession>
<dbReference type="PANTHER" id="PTHR11802">
    <property type="entry name" value="SERINE PROTEASE FAMILY S10 SERINE CARBOXYPEPTIDASE"/>
    <property type="match status" value="1"/>
</dbReference>
<dbReference type="PANTHER" id="PTHR11802:SF64">
    <property type="entry name" value="CARBOXYPEPTIDASE"/>
    <property type="match status" value="1"/>
</dbReference>
<dbReference type="GO" id="GO:0000324">
    <property type="term" value="C:fungal-type vacuole"/>
    <property type="evidence" value="ECO:0007669"/>
    <property type="project" value="TreeGrafter"/>
</dbReference>
<dbReference type="PRINTS" id="PR00724">
    <property type="entry name" value="CRBOXYPTASEC"/>
</dbReference>
<evidence type="ECO:0000256" key="4">
    <source>
        <dbReference type="ARBA" id="ARBA00022801"/>
    </source>
</evidence>
<keyword evidence="3 6" id="KW-0645">Protease</keyword>
<keyword evidence="5" id="KW-0325">Glycoprotein</keyword>
<gene>
    <name evidence="7" type="ORF">LTR62_007254</name>
</gene>
<dbReference type="Pfam" id="PF00450">
    <property type="entry name" value="Peptidase_S10"/>
    <property type="match status" value="1"/>
</dbReference>
<protein>
    <recommendedName>
        <fullName evidence="6">Carboxypeptidase</fullName>
        <ecNumber evidence="6">3.4.16.-</ecNumber>
    </recommendedName>
</protein>
<comment type="similarity">
    <text evidence="1 6">Belongs to the peptidase S10 family.</text>
</comment>
<dbReference type="Gene3D" id="3.40.50.1820">
    <property type="entry name" value="alpha/beta hydrolase"/>
    <property type="match status" value="1"/>
</dbReference>
<keyword evidence="4 6" id="KW-0378">Hydrolase</keyword>
<dbReference type="InterPro" id="IPR018202">
    <property type="entry name" value="Ser_caboxypep_ser_AS"/>
</dbReference>
<evidence type="ECO:0000256" key="3">
    <source>
        <dbReference type="ARBA" id="ARBA00022670"/>
    </source>
</evidence>
<proteinExistence type="inferred from homology"/>
<keyword evidence="2 6" id="KW-0121">Carboxypeptidase</keyword>
<dbReference type="PROSITE" id="PS00560">
    <property type="entry name" value="CARBOXYPEPT_SER_HIS"/>
    <property type="match status" value="1"/>
</dbReference>
<evidence type="ECO:0000256" key="5">
    <source>
        <dbReference type="ARBA" id="ARBA00023180"/>
    </source>
</evidence>
<dbReference type="InterPro" id="IPR033124">
    <property type="entry name" value="Ser_caboxypep_his_AS"/>
</dbReference>
<dbReference type="PROSITE" id="PS00131">
    <property type="entry name" value="CARBOXYPEPT_SER_SER"/>
    <property type="match status" value="1"/>
</dbReference>
<dbReference type="EC" id="3.4.16.-" evidence="6"/>
<dbReference type="SUPFAM" id="SSF53474">
    <property type="entry name" value="alpha/beta-Hydrolases"/>
    <property type="match status" value="1"/>
</dbReference>
<dbReference type="InterPro" id="IPR029058">
    <property type="entry name" value="AB_hydrolase_fold"/>
</dbReference>